<dbReference type="Pfam" id="PF00443">
    <property type="entry name" value="UCH"/>
    <property type="match status" value="1"/>
</dbReference>
<reference evidence="6" key="2">
    <citation type="submission" date="2020-10" db="UniProtKB">
        <authorList>
            <consortium name="WormBaseParasite"/>
        </authorList>
    </citation>
    <scope>IDENTIFICATION</scope>
</reference>
<dbReference type="Proteomes" id="UP000492821">
    <property type="component" value="Unassembled WGS sequence"/>
</dbReference>
<dbReference type="InterPro" id="IPR028889">
    <property type="entry name" value="USP"/>
</dbReference>
<dbReference type="GO" id="GO:0016579">
    <property type="term" value="P:protein deubiquitination"/>
    <property type="evidence" value="ECO:0007669"/>
    <property type="project" value="InterPro"/>
</dbReference>
<keyword evidence="5" id="KW-1185">Reference proteome</keyword>
<dbReference type="EC" id="3.4.19.12" evidence="2"/>
<feature type="compositionally biased region" description="Basic and acidic residues" evidence="3">
    <location>
        <begin position="1385"/>
        <end position="1409"/>
    </location>
</feature>
<accession>A0A7E4WCZ7</accession>
<dbReference type="Gene3D" id="1.10.238.10">
    <property type="entry name" value="EF-hand"/>
    <property type="match status" value="1"/>
</dbReference>
<dbReference type="WBParaSite" id="Pan_g9916.t1">
    <property type="protein sequence ID" value="Pan_g9916.t1"/>
    <property type="gene ID" value="Pan_g9916"/>
</dbReference>
<dbReference type="PROSITE" id="PS50235">
    <property type="entry name" value="USP_3"/>
    <property type="match status" value="1"/>
</dbReference>
<reference evidence="5" key="1">
    <citation type="journal article" date="2013" name="Genetics">
        <title>The draft genome and transcriptome of Panagrellus redivivus are shaped by the harsh demands of a free-living lifestyle.</title>
        <authorList>
            <person name="Srinivasan J."/>
            <person name="Dillman A.R."/>
            <person name="Macchietto M.G."/>
            <person name="Heikkinen L."/>
            <person name="Lakso M."/>
            <person name="Fracchia K.M."/>
            <person name="Antoshechkin I."/>
            <person name="Mortazavi A."/>
            <person name="Wong G."/>
            <person name="Sternberg P.W."/>
        </authorList>
    </citation>
    <scope>NUCLEOTIDE SEQUENCE [LARGE SCALE GENOMIC DNA]</scope>
    <source>
        <strain evidence="5">MT8872</strain>
    </source>
</reference>
<dbReference type="InterPro" id="IPR011992">
    <property type="entry name" value="EF-hand-dom_pair"/>
</dbReference>
<dbReference type="InterPro" id="IPR038765">
    <property type="entry name" value="Papain-like_cys_pep_sf"/>
</dbReference>
<evidence type="ECO:0000313" key="6">
    <source>
        <dbReference type="WBParaSite" id="Pan_g9916.t1"/>
    </source>
</evidence>
<dbReference type="PANTHER" id="PTHR21646:SF98">
    <property type="entry name" value="UBIQUITIN CARBOXYL-TERMINAL HYDROLASE"/>
    <property type="match status" value="1"/>
</dbReference>
<feature type="compositionally biased region" description="Basic and acidic residues" evidence="3">
    <location>
        <begin position="1232"/>
        <end position="1247"/>
    </location>
</feature>
<dbReference type="Gene3D" id="3.90.70.10">
    <property type="entry name" value="Cysteine proteinases"/>
    <property type="match status" value="2"/>
</dbReference>
<protein>
    <recommendedName>
        <fullName evidence="2">ubiquitinyl hydrolase 1</fullName>
        <ecNumber evidence="2">3.4.19.12</ecNumber>
    </recommendedName>
</protein>
<dbReference type="GO" id="GO:0004843">
    <property type="term" value="F:cysteine-type deubiquitinase activity"/>
    <property type="evidence" value="ECO:0007669"/>
    <property type="project" value="UniProtKB-EC"/>
</dbReference>
<feature type="region of interest" description="Disordered" evidence="3">
    <location>
        <begin position="1224"/>
        <end position="1445"/>
    </location>
</feature>
<evidence type="ECO:0000256" key="3">
    <source>
        <dbReference type="SAM" id="MobiDB-lite"/>
    </source>
</evidence>
<feature type="domain" description="USP" evidence="4">
    <location>
        <begin position="629"/>
        <end position="1205"/>
    </location>
</feature>
<evidence type="ECO:0000259" key="4">
    <source>
        <dbReference type="PROSITE" id="PS50235"/>
    </source>
</evidence>
<name>A0A7E4WCZ7_PANRE</name>
<proteinExistence type="predicted"/>
<dbReference type="SUPFAM" id="SSF54001">
    <property type="entry name" value="Cysteine proteinases"/>
    <property type="match status" value="1"/>
</dbReference>
<dbReference type="InterPro" id="IPR001394">
    <property type="entry name" value="Peptidase_C19_UCH"/>
</dbReference>
<comment type="catalytic activity">
    <reaction evidence="1">
        <text>Thiol-dependent hydrolysis of ester, thioester, amide, peptide and isopeptide bonds formed by the C-terminal Gly of ubiquitin (a 76-residue protein attached to proteins as an intracellular targeting signal).</text>
        <dbReference type="EC" id="3.4.19.12"/>
    </reaction>
</comment>
<organism evidence="5 6">
    <name type="scientific">Panagrellus redivivus</name>
    <name type="common">Microworm</name>
    <dbReference type="NCBI Taxonomy" id="6233"/>
    <lineage>
        <taxon>Eukaryota</taxon>
        <taxon>Metazoa</taxon>
        <taxon>Ecdysozoa</taxon>
        <taxon>Nematoda</taxon>
        <taxon>Chromadorea</taxon>
        <taxon>Rhabditida</taxon>
        <taxon>Tylenchina</taxon>
        <taxon>Panagrolaimomorpha</taxon>
        <taxon>Panagrolaimoidea</taxon>
        <taxon>Panagrolaimidae</taxon>
        <taxon>Panagrellus</taxon>
    </lineage>
</organism>
<evidence type="ECO:0000256" key="2">
    <source>
        <dbReference type="ARBA" id="ARBA00012759"/>
    </source>
</evidence>
<dbReference type="InterPro" id="IPR050185">
    <property type="entry name" value="Ub_carboxyl-term_hydrolase"/>
</dbReference>
<dbReference type="SUPFAM" id="SSF47473">
    <property type="entry name" value="EF-hand"/>
    <property type="match status" value="1"/>
</dbReference>
<evidence type="ECO:0000256" key="1">
    <source>
        <dbReference type="ARBA" id="ARBA00000707"/>
    </source>
</evidence>
<evidence type="ECO:0000313" key="5">
    <source>
        <dbReference type="Proteomes" id="UP000492821"/>
    </source>
</evidence>
<feature type="compositionally biased region" description="Basic and acidic residues" evidence="3">
    <location>
        <begin position="1305"/>
        <end position="1369"/>
    </location>
</feature>
<dbReference type="PANTHER" id="PTHR21646">
    <property type="entry name" value="UBIQUITIN CARBOXYL-TERMINAL HYDROLASE"/>
    <property type="match status" value="1"/>
</dbReference>
<sequence>MLKYHALKLDLMPVMFISWENTFIKRITHQTLGPPTACLWPSRREHCEQPATGARVCMCSRKVAPKSPPLCNPSSSFFVLLIMGTAQSTLSWDDLVDRGHKQLLRQDYNEIKAKVSQRDKPIYYHEFCHVFLRRRTLPEDVKRKIFSLCCKSNKNYVDSELFLRTLCMIRFGKLKVLRQIFGGLVPLKFEFDDGYWVDREDAFPDECELITLITNLEADDLERVQDFFEANSKDGLAVKRDFERLMFPACSSSIISGWFNMADLLGCEKVSRLEFVLAISSISQGPPEECLKNMARIWDQGNKGYLDVNDVMLLYNDLNIPAEYRTLHTLPNERITFVDFQMWVTDAPFLKSTVLKKLLVICNICLGAPVSIAQRNQEQTFDKMLDILAEATLDDYSEWTLVPIGWPERAITAIGLGNLLPPLNMRDIIHSDDTRSEYDYVVTLVPNLNIGSECLAVPSAWLRTLYATNRQRMPRTIERRTVKMSDLPPDFDWPETWHEKEPNARVFLDLYPVAGLFNIETDAVKREFFKFVHVDRTRPIVEMVEEWVDDETRLGAFPFRVVFVESDKVKLQYMEIDEHMCIADLECETFCLFDVIVDTRGKEEKVEESVSSKHAATTPTVSTAPRFGTGLTNRNRECYINSVLQCLSNAHSFKQIAPESYLRSVERHRPHLFSEALRTVLMDLWAASKDYTSADRLKRLFREKHSHMDDDQDQDAHEALEFILEMVHDELKTTNKPEITNNDADVENNNLIVSQGLTAWAKHIAENVSFITHSFDGLTGSEIQCRKCNFVSPSFETFRSFNVTLQHDTSLHVRFFYANDSQTNFTERSIVVPQNYTTTDLKREIAKEQGVPEEKLYLHLPNMRNETAVGNSEYLMVKVAPLSEREQLVVYELPSSDAKLTPRVCLQRSIQMHYSIIASRVDTYTVDILAIPLMFQVPEKITGAGFYKMVNDYIQRIKAIYPIKPGRQMNRAIIDIEKTKELPFHLVYTEQNGEWCSRCHWLNYCRGCLIPNDGTQVDLNTNFTIQWKPAPYILYMHHLYMALVTLDDSKESRRKNSDGKIVSLESALSGTLHPEILDTPFTCDGCNEKCFFQKRLYFVHTPTTLVINLQRFALAERGWVKDKRHVTFPLVDFDMAPYFGPGFKPDGLYECIAFIVHIGELHTGHYISYYKKNDTWYLCNDEKVTTVPLSQVEFHNASVLFYQQQDLVPHPVLVSEEVVVSASPEDFVVPEDPDHGFATEESKDEHVVPQTSRPNVTPEKSKLNVTPEKSRLNVTPEKSETTSSLLSVTPEKSETDSSLLSVTPEKLDNGDKTPEKSEDGPVTPEKSEDGPVTPEKTEDGPVIPEKSEDGPVTTEKTEDGPVIPEKSEDGPVIPEKSENGPVTPEKSEDGPVIPEKSENEAVVAEKPESQAEVAEESKNQAVAADVLDNQAVNHDESMDEGVDVD</sequence>